<dbReference type="Proteomes" id="UP000585614">
    <property type="component" value="Unassembled WGS sequence"/>
</dbReference>
<comment type="caution">
    <text evidence="1">The sequence shown here is derived from an EMBL/GenBank/DDBJ whole genome shotgun (WGS) entry which is preliminary data.</text>
</comment>
<sequence length="139" mass="14553">MLSGLGLGGFPGRGAPLKSSSVDWLVCSGHASLLLIDSSSPAGSASAAPAIALWIRPRGRILAAPPAPVPRGVVAAITAGKEAAYFVAPCQKPNTSLKRNLKIGKTTNLVQKAKHHRSGLNEQVWHIIRLDVRHAVSNQ</sequence>
<evidence type="ECO:0000313" key="2">
    <source>
        <dbReference type="Proteomes" id="UP000585614"/>
    </source>
</evidence>
<dbReference type="EMBL" id="JACAGC010000003">
    <property type="protein sequence ID" value="KAF6376416.1"/>
    <property type="molecule type" value="Genomic_DNA"/>
</dbReference>
<gene>
    <name evidence="1" type="ORF">mRhiFer1_009607</name>
</gene>
<dbReference type="AlphaFoldDB" id="A0A7J7ZRD8"/>
<evidence type="ECO:0000313" key="1">
    <source>
        <dbReference type="EMBL" id="KAF6376416.1"/>
    </source>
</evidence>
<name>A0A7J7ZRD8_RHIFE</name>
<reference evidence="1 2" key="1">
    <citation type="journal article" date="2020" name="Nature">
        <title>Six reference-quality genomes reveal evolution of bat adaptations.</title>
        <authorList>
            <person name="Jebb D."/>
            <person name="Huang Z."/>
            <person name="Pippel M."/>
            <person name="Hughes G.M."/>
            <person name="Lavrichenko K."/>
            <person name="Devanna P."/>
            <person name="Winkler S."/>
            <person name="Jermiin L.S."/>
            <person name="Skirmuntt E.C."/>
            <person name="Katzourakis A."/>
            <person name="Burkitt-Gray L."/>
            <person name="Ray D.A."/>
            <person name="Sullivan K.A.M."/>
            <person name="Roscito J.G."/>
            <person name="Kirilenko B.M."/>
            <person name="Davalos L.M."/>
            <person name="Corthals A.P."/>
            <person name="Power M.L."/>
            <person name="Jones G."/>
            <person name="Ransome R.D."/>
            <person name="Dechmann D.K.N."/>
            <person name="Locatelli A.G."/>
            <person name="Puechmaille S.J."/>
            <person name="Fedrigo O."/>
            <person name="Jarvis E.D."/>
            <person name="Hiller M."/>
            <person name="Vernes S.C."/>
            <person name="Myers E.W."/>
            <person name="Teeling E.C."/>
        </authorList>
    </citation>
    <scope>NUCLEOTIDE SEQUENCE [LARGE SCALE GENOMIC DNA]</scope>
    <source>
        <strain evidence="1">MRhiFer1</strain>
        <tissue evidence="1">Lung</tissue>
    </source>
</reference>
<organism evidence="1 2">
    <name type="scientific">Rhinolophus ferrumequinum</name>
    <name type="common">Greater horseshoe bat</name>
    <dbReference type="NCBI Taxonomy" id="59479"/>
    <lineage>
        <taxon>Eukaryota</taxon>
        <taxon>Metazoa</taxon>
        <taxon>Chordata</taxon>
        <taxon>Craniata</taxon>
        <taxon>Vertebrata</taxon>
        <taxon>Euteleostomi</taxon>
        <taxon>Mammalia</taxon>
        <taxon>Eutheria</taxon>
        <taxon>Laurasiatheria</taxon>
        <taxon>Chiroptera</taxon>
        <taxon>Yinpterochiroptera</taxon>
        <taxon>Rhinolophoidea</taxon>
        <taxon>Rhinolophidae</taxon>
        <taxon>Rhinolophinae</taxon>
        <taxon>Rhinolophus</taxon>
    </lineage>
</organism>
<proteinExistence type="predicted"/>
<protein>
    <submittedName>
        <fullName evidence="1">Uncharacterized protein</fullName>
    </submittedName>
</protein>
<accession>A0A7J7ZRD8</accession>